<evidence type="ECO:0000256" key="3">
    <source>
        <dbReference type="ARBA" id="ARBA00022737"/>
    </source>
</evidence>
<dbReference type="PROSITE" id="PS50157">
    <property type="entry name" value="ZINC_FINGER_C2H2_2"/>
    <property type="match status" value="3"/>
</dbReference>
<sequence>MRIKSRICRLCMGYKNINKDIVDKQIYSKIKECLQLEIDPDDANLPISICADCIKSVRKFYTFRKECWKVQRLLISRLRHRDFIQIVNVASINLPAFEDIALTYGRKRKCTIRPAIKKEMTIEIQEVERPSPSDTIRSGNLLDSPQNLLEPRDITHVATANRFEETKQQTAETHSPKPKATEATAPEIITQESIGMHLECLEPESLEAESVESDAGDAGCGNTEALELESLDHDALESEVSEPKALGEALDPEVLEREALKHLPLDPEVLEPEALEPETLETTEAFESKALNLEALESEALEPEDLEPEVLESEAWEPEIIEPEFLKPEQAIQLEVLETESHLKPHDYTTKQASSSVAASPTTRPRPRRKTNISGKALYKSLLMACDTCGKMVERNRMEGHRNKHMGLRPYSCPHEACDAAFHCKHARRLHVRCRHGSESFSCDMCEKVYRARRDLLGHQREAHSEPKFDCDICAKKFTTRSRLKQHRYYHTGERNHPCALCAMTFFNNFQLKVHMRTHTQARPFVCKVCKKAFRYRHMAKDHIVRQHGIDERLEKDWIIHHPEPDISEIISQVKSNV</sequence>
<keyword evidence="15" id="KW-1185">Reference proteome</keyword>
<dbReference type="Gene3D" id="3.30.160.60">
    <property type="entry name" value="Classic Zinc Finger"/>
    <property type="match status" value="4"/>
</dbReference>
<dbReference type="Pfam" id="PF07776">
    <property type="entry name" value="zf-AD"/>
    <property type="match status" value="1"/>
</dbReference>
<feature type="region of interest" description="Disordered" evidence="11">
    <location>
        <begin position="166"/>
        <end position="185"/>
    </location>
</feature>
<evidence type="ECO:0000256" key="6">
    <source>
        <dbReference type="ARBA" id="ARBA00023015"/>
    </source>
</evidence>
<feature type="binding site" evidence="10">
    <location>
        <position position="8"/>
    </location>
    <ligand>
        <name>Zn(2+)</name>
        <dbReference type="ChEBI" id="CHEBI:29105"/>
    </ligand>
</feature>
<dbReference type="Gene3D" id="3.40.1800.20">
    <property type="match status" value="1"/>
</dbReference>
<dbReference type="Pfam" id="PF00096">
    <property type="entry name" value="zf-C2H2"/>
    <property type="match status" value="1"/>
</dbReference>
<evidence type="ECO:0000313" key="14">
    <source>
        <dbReference type="EnsemblMetazoa" id="ENSAATROPP004332"/>
    </source>
</evidence>
<keyword evidence="4 9" id="KW-0863">Zinc-finger</keyword>
<protein>
    <recommendedName>
        <fullName evidence="16">Protein krueppel</fullName>
    </recommendedName>
</protein>
<dbReference type="InterPro" id="IPR036236">
    <property type="entry name" value="Znf_C2H2_sf"/>
</dbReference>
<evidence type="ECO:0000256" key="7">
    <source>
        <dbReference type="ARBA" id="ARBA00023163"/>
    </source>
</evidence>
<dbReference type="SMART" id="SM00868">
    <property type="entry name" value="zf-AD"/>
    <property type="match status" value="1"/>
</dbReference>
<keyword evidence="5 10" id="KW-0862">Zinc</keyword>
<feature type="region of interest" description="Disordered" evidence="11">
    <location>
        <begin position="346"/>
        <end position="370"/>
    </location>
</feature>
<dbReference type="SUPFAM" id="SSF57716">
    <property type="entry name" value="Glucocorticoid receptor-like (DNA-binding domain)"/>
    <property type="match status" value="1"/>
</dbReference>
<evidence type="ECO:0000256" key="1">
    <source>
        <dbReference type="ARBA" id="ARBA00004123"/>
    </source>
</evidence>
<dbReference type="InterPro" id="IPR013087">
    <property type="entry name" value="Znf_C2H2_type"/>
</dbReference>
<evidence type="ECO:0000256" key="8">
    <source>
        <dbReference type="ARBA" id="ARBA00023242"/>
    </source>
</evidence>
<keyword evidence="3" id="KW-0677">Repeat</keyword>
<feature type="domain" description="C2H2-type" evidence="12">
    <location>
        <begin position="469"/>
        <end position="496"/>
    </location>
</feature>
<dbReference type="PANTHER" id="PTHR47772">
    <property type="entry name" value="ZINC FINGER PROTEIN 200"/>
    <property type="match status" value="1"/>
</dbReference>
<dbReference type="Proteomes" id="UP000075880">
    <property type="component" value="Unassembled WGS sequence"/>
</dbReference>
<dbReference type="GO" id="GO:0008270">
    <property type="term" value="F:zinc ion binding"/>
    <property type="evidence" value="ECO:0007669"/>
    <property type="project" value="UniProtKB-UniRule"/>
</dbReference>
<dbReference type="SUPFAM" id="SSF57667">
    <property type="entry name" value="beta-beta-alpha zinc fingers"/>
    <property type="match status" value="3"/>
</dbReference>
<feature type="binding site" evidence="10">
    <location>
        <position position="50"/>
    </location>
    <ligand>
        <name>Zn(2+)</name>
        <dbReference type="ChEBI" id="CHEBI:29105"/>
    </ligand>
</feature>
<evidence type="ECO:0000256" key="10">
    <source>
        <dbReference type="PROSITE-ProRule" id="PRU01263"/>
    </source>
</evidence>
<keyword evidence="7" id="KW-0804">Transcription</keyword>
<feature type="domain" description="ZAD" evidence="13">
    <location>
        <begin position="6"/>
        <end position="77"/>
    </location>
</feature>
<dbReference type="FunFam" id="3.30.160.60:FF:000446">
    <property type="entry name" value="Zinc finger protein"/>
    <property type="match status" value="1"/>
</dbReference>
<evidence type="ECO:0000256" key="9">
    <source>
        <dbReference type="PROSITE-ProRule" id="PRU00042"/>
    </source>
</evidence>
<dbReference type="InterPro" id="IPR050636">
    <property type="entry name" value="C2H2-ZF_domain-containing"/>
</dbReference>
<dbReference type="PROSITE" id="PS51915">
    <property type="entry name" value="ZAD"/>
    <property type="match status" value="1"/>
</dbReference>
<keyword evidence="8" id="KW-0539">Nucleus</keyword>
<organism evidence="14 15">
    <name type="scientific">Anopheles atroparvus</name>
    <name type="common">European mosquito</name>
    <dbReference type="NCBI Taxonomy" id="41427"/>
    <lineage>
        <taxon>Eukaryota</taxon>
        <taxon>Metazoa</taxon>
        <taxon>Ecdysozoa</taxon>
        <taxon>Arthropoda</taxon>
        <taxon>Hexapoda</taxon>
        <taxon>Insecta</taxon>
        <taxon>Pterygota</taxon>
        <taxon>Neoptera</taxon>
        <taxon>Endopterygota</taxon>
        <taxon>Diptera</taxon>
        <taxon>Nematocera</taxon>
        <taxon>Culicoidea</taxon>
        <taxon>Culicidae</taxon>
        <taxon>Anophelinae</taxon>
        <taxon>Anopheles</taxon>
    </lineage>
</organism>
<evidence type="ECO:0000256" key="4">
    <source>
        <dbReference type="ARBA" id="ARBA00022771"/>
    </source>
</evidence>
<reference evidence="14" key="1">
    <citation type="submission" date="2024-04" db="UniProtKB">
        <authorList>
            <consortium name="EnsemblMetazoa"/>
        </authorList>
    </citation>
    <scope>IDENTIFICATION</scope>
    <source>
        <strain evidence="14">EBRO</strain>
    </source>
</reference>
<dbReference type="EnsemblMetazoa" id="ENSAATROPT004520">
    <property type="protein sequence ID" value="ENSAATROPP004332"/>
    <property type="gene ID" value="ENSAATROPG003593"/>
</dbReference>
<evidence type="ECO:0000256" key="11">
    <source>
        <dbReference type="SAM" id="MobiDB-lite"/>
    </source>
</evidence>
<keyword evidence="2 10" id="KW-0479">Metal-binding</keyword>
<evidence type="ECO:0000313" key="15">
    <source>
        <dbReference type="Proteomes" id="UP000075880"/>
    </source>
</evidence>
<keyword evidence="6" id="KW-0805">Transcription regulation</keyword>
<proteinExistence type="predicted"/>
<evidence type="ECO:0000256" key="5">
    <source>
        <dbReference type="ARBA" id="ARBA00022833"/>
    </source>
</evidence>
<feature type="binding site" evidence="10">
    <location>
        <position position="11"/>
    </location>
    <ligand>
        <name>Zn(2+)</name>
        <dbReference type="ChEBI" id="CHEBI:29105"/>
    </ligand>
</feature>
<dbReference type="PANTHER" id="PTHR47772:SF13">
    <property type="entry name" value="GASTRULA ZINC FINGER PROTEIN XLCGF49.1-LIKE-RELATED"/>
    <property type="match status" value="1"/>
</dbReference>
<dbReference type="PROSITE" id="PS00028">
    <property type="entry name" value="ZINC_FINGER_C2H2_1"/>
    <property type="match status" value="5"/>
</dbReference>
<accession>A0AAG5CZH2</accession>
<dbReference type="AlphaFoldDB" id="A0AAG5CZH2"/>
<evidence type="ECO:0000259" key="12">
    <source>
        <dbReference type="PROSITE" id="PS50157"/>
    </source>
</evidence>
<dbReference type="SMART" id="SM00355">
    <property type="entry name" value="ZnF_C2H2"/>
    <property type="match status" value="6"/>
</dbReference>
<evidence type="ECO:0008006" key="16">
    <source>
        <dbReference type="Google" id="ProtNLM"/>
    </source>
</evidence>
<dbReference type="GO" id="GO:0005634">
    <property type="term" value="C:nucleus"/>
    <property type="evidence" value="ECO:0007669"/>
    <property type="project" value="UniProtKB-SubCell"/>
</dbReference>
<dbReference type="InterPro" id="IPR012934">
    <property type="entry name" value="Znf_AD"/>
</dbReference>
<feature type="binding site" evidence="10">
    <location>
        <position position="53"/>
    </location>
    <ligand>
        <name>Zn(2+)</name>
        <dbReference type="ChEBI" id="CHEBI:29105"/>
    </ligand>
</feature>
<feature type="domain" description="C2H2-type" evidence="12">
    <location>
        <begin position="497"/>
        <end position="524"/>
    </location>
</feature>
<name>A0AAG5CZH2_ANOAO</name>
<comment type="subcellular location">
    <subcellularLocation>
        <location evidence="1">Nucleus</location>
    </subcellularLocation>
</comment>
<evidence type="ECO:0000256" key="2">
    <source>
        <dbReference type="ARBA" id="ARBA00022723"/>
    </source>
</evidence>
<feature type="domain" description="C2H2-type" evidence="12">
    <location>
        <begin position="441"/>
        <end position="469"/>
    </location>
</feature>
<evidence type="ECO:0000259" key="13">
    <source>
        <dbReference type="PROSITE" id="PS51915"/>
    </source>
</evidence>
<feature type="compositionally biased region" description="Polar residues" evidence="11">
    <location>
        <begin position="350"/>
        <end position="360"/>
    </location>
</feature>